<evidence type="ECO:0000313" key="2">
    <source>
        <dbReference type="Proteomes" id="UP000214588"/>
    </source>
</evidence>
<evidence type="ECO:0000313" key="1">
    <source>
        <dbReference type="EMBL" id="OWZ83183.1"/>
    </source>
</evidence>
<keyword evidence="2" id="KW-1185">Reference proteome</keyword>
<sequence length="118" mass="13891">MLTEASVERVYLAVGKTDLRKSIDGLAVLVQQSFELDPFSPCLFAFCNRKKDKIKILYWDSSGFWLYYHRLEEGKFQWPDDTTTQTVSISYRQLRWLLDGLALDQRDAHDQVTRNRIL</sequence>
<reference evidence="1 2" key="1">
    <citation type="submission" date="2017-06" db="EMBL/GenBank/DDBJ databases">
        <title>Draft Genome Sequence of Natranaerobius trueperi halophilic, alkalithermophilic bacteria from soda lakes.</title>
        <authorList>
            <person name="Zhao B."/>
        </authorList>
    </citation>
    <scope>NUCLEOTIDE SEQUENCE [LARGE SCALE GENOMIC DNA]</scope>
    <source>
        <strain evidence="1 2">DSM 18760</strain>
    </source>
</reference>
<gene>
    <name evidence="1" type="ORF">CDO51_09795</name>
</gene>
<comment type="caution">
    <text evidence="1">The sequence shown here is derived from an EMBL/GenBank/DDBJ whole genome shotgun (WGS) entry which is preliminary data.</text>
</comment>
<proteinExistence type="predicted"/>
<dbReference type="PANTHER" id="PTHR36455:SF1">
    <property type="entry name" value="BLR8292 PROTEIN"/>
    <property type="match status" value="1"/>
</dbReference>
<protein>
    <submittedName>
        <fullName evidence="1">Transposase</fullName>
    </submittedName>
</protein>
<dbReference type="NCBIfam" id="NF033819">
    <property type="entry name" value="IS66_TnpB"/>
    <property type="match status" value="1"/>
</dbReference>
<name>A0A226BW13_9FIRM</name>
<dbReference type="EMBL" id="NIQC01000024">
    <property type="protein sequence ID" value="OWZ83183.1"/>
    <property type="molecule type" value="Genomic_DNA"/>
</dbReference>
<dbReference type="Pfam" id="PF05717">
    <property type="entry name" value="TnpB_IS66"/>
    <property type="match status" value="1"/>
</dbReference>
<organism evidence="1 2">
    <name type="scientific">Natranaerobius trueperi</name>
    <dbReference type="NCBI Taxonomy" id="759412"/>
    <lineage>
        <taxon>Bacteria</taxon>
        <taxon>Bacillati</taxon>
        <taxon>Bacillota</taxon>
        <taxon>Clostridia</taxon>
        <taxon>Natranaerobiales</taxon>
        <taxon>Natranaerobiaceae</taxon>
        <taxon>Natranaerobius</taxon>
    </lineage>
</organism>
<dbReference type="Proteomes" id="UP000214588">
    <property type="component" value="Unassembled WGS sequence"/>
</dbReference>
<dbReference type="AlphaFoldDB" id="A0A226BW13"/>
<accession>A0A226BW13</accession>
<dbReference type="InterPro" id="IPR008878">
    <property type="entry name" value="Transposase_IS66_Orf2"/>
</dbReference>
<dbReference type="PANTHER" id="PTHR36455">
    <property type="match status" value="1"/>
</dbReference>
<dbReference type="RefSeq" id="WP_089024087.1">
    <property type="nucleotide sequence ID" value="NZ_NIQC01000024.1"/>
</dbReference>
<dbReference type="OrthoDB" id="4956084at2"/>